<keyword evidence="3 7" id="KW-0418">Kinase</keyword>
<evidence type="ECO:0000256" key="5">
    <source>
        <dbReference type="SAM" id="Phobius"/>
    </source>
</evidence>
<reference evidence="7 8" key="1">
    <citation type="submission" date="2020-04" db="EMBL/GenBank/DDBJ databases">
        <title>Gordonia sp. nov. TBRC 11910.</title>
        <authorList>
            <person name="Suriyachadkun C."/>
        </authorList>
    </citation>
    <scope>NUCLEOTIDE SEQUENCE [LARGE SCALE GENOMIC DNA]</scope>
    <source>
        <strain evidence="7 8">TBRC 11910</strain>
    </source>
</reference>
<keyword evidence="1" id="KW-0808">Transferase</keyword>
<organism evidence="7 8">
    <name type="scientific">Gordonia asplenii</name>
    <dbReference type="NCBI Taxonomy" id="2725283"/>
    <lineage>
        <taxon>Bacteria</taxon>
        <taxon>Bacillati</taxon>
        <taxon>Actinomycetota</taxon>
        <taxon>Actinomycetes</taxon>
        <taxon>Mycobacteriales</taxon>
        <taxon>Gordoniaceae</taxon>
        <taxon>Gordonia</taxon>
    </lineage>
</organism>
<evidence type="ECO:0000259" key="6">
    <source>
        <dbReference type="Pfam" id="PF12555"/>
    </source>
</evidence>
<dbReference type="SUPFAM" id="SSF63999">
    <property type="entry name" value="Thiamin pyrophosphokinase, catalytic domain"/>
    <property type="match status" value="1"/>
</dbReference>
<dbReference type="GO" id="GO:0004788">
    <property type="term" value="F:thiamine diphosphokinase activity"/>
    <property type="evidence" value="ECO:0007669"/>
    <property type="project" value="InterPro"/>
</dbReference>
<proteinExistence type="predicted"/>
<name>A0A848L3H5_9ACTN</name>
<dbReference type="GO" id="GO:0005524">
    <property type="term" value="F:ATP binding"/>
    <property type="evidence" value="ECO:0007669"/>
    <property type="project" value="UniProtKB-KW"/>
</dbReference>
<feature type="transmembrane region" description="Helical" evidence="5">
    <location>
        <begin position="345"/>
        <end position="367"/>
    </location>
</feature>
<evidence type="ECO:0000256" key="1">
    <source>
        <dbReference type="ARBA" id="ARBA00022679"/>
    </source>
</evidence>
<dbReference type="Pfam" id="PF12555">
    <property type="entry name" value="SteA-like_C"/>
    <property type="match status" value="1"/>
</dbReference>
<evidence type="ECO:0000313" key="7">
    <source>
        <dbReference type="EMBL" id="NMO05279.1"/>
    </source>
</evidence>
<dbReference type="InterPro" id="IPR022215">
    <property type="entry name" value="SteA-like_C"/>
</dbReference>
<dbReference type="InterPro" id="IPR036759">
    <property type="entry name" value="TPK_catalytic_sf"/>
</dbReference>
<protein>
    <submittedName>
        <fullName evidence="7">Thiamine pyrophosphokinase</fullName>
    </submittedName>
</protein>
<dbReference type="InterPro" id="IPR047795">
    <property type="entry name" value="Put_SteA-like"/>
</dbReference>
<dbReference type="NCBIfam" id="NF040608">
    <property type="entry name" value="division_SteA"/>
    <property type="match status" value="1"/>
</dbReference>
<keyword evidence="4" id="KW-0067">ATP-binding</keyword>
<dbReference type="EMBL" id="JABBNB010000061">
    <property type="protein sequence ID" value="NMO05279.1"/>
    <property type="molecule type" value="Genomic_DNA"/>
</dbReference>
<dbReference type="GO" id="GO:0009229">
    <property type="term" value="P:thiamine diphosphate biosynthetic process"/>
    <property type="evidence" value="ECO:0007669"/>
    <property type="project" value="InterPro"/>
</dbReference>
<dbReference type="Proteomes" id="UP000550729">
    <property type="component" value="Unassembled WGS sequence"/>
</dbReference>
<keyword evidence="5" id="KW-0472">Membrane</keyword>
<evidence type="ECO:0000256" key="4">
    <source>
        <dbReference type="ARBA" id="ARBA00022840"/>
    </source>
</evidence>
<evidence type="ECO:0000256" key="2">
    <source>
        <dbReference type="ARBA" id="ARBA00022741"/>
    </source>
</evidence>
<keyword evidence="5" id="KW-0812">Transmembrane</keyword>
<keyword evidence="2" id="KW-0547">Nucleotide-binding</keyword>
<feature type="domain" description="SteA-like C-terminal" evidence="6">
    <location>
        <begin position="336"/>
        <end position="386"/>
    </location>
</feature>
<keyword evidence="5" id="KW-1133">Transmembrane helix</keyword>
<gene>
    <name evidence="7" type="ORF">HH308_29075</name>
</gene>
<comment type="caution">
    <text evidence="7">The sequence shown here is derived from an EMBL/GenBank/DDBJ whole genome shotgun (WGS) entry which is preliminary data.</text>
</comment>
<evidence type="ECO:0000256" key="3">
    <source>
        <dbReference type="ARBA" id="ARBA00022777"/>
    </source>
</evidence>
<dbReference type="AlphaFoldDB" id="A0A848L3H5"/>
<keyword evidence="8" id="KW-1185">Reference proteome</keyword>
<dbReference type="RefSeq" id="WP_170197784.1">
    <property type="nucleotide sequence ID" value="NZ_JABBNB010000061.1"/>
</dbReference>
<evidence type="ECO:0000313" key="8">
    <source>
        <dbReference type="Proteomes" id="UP000550729"/>
    </source>
</evidence>
<sequence>MKMPALLARTTVELPGVIGIARIDKNTKRLVERVGPGDIAILDEVDLDRVTADALVEANVVAVVNASPSISGRYPNLGPEVLAASGITLLDDVGPEVFKRVKDGAKLRIDNDKLYIGERRLAKGTELGEREIADMMIDAKSGLVDHLEAFSGNTIEFIRSESPLLIDGVGVPDVDASLAGRHVVIVADGASHAAQLRSLRSFIKEYTPVLIGVGRGADTLAKAGYKAQIIVGDPEEISNDTLKSGAQVILPADPDGHAPGLERIQDLGVGATTFPAAGSAADLALLVADHHGAELIVTAGYGGGLDDFFDRSRRESNPSTFLTRLKVGPKLVDASAIATLYRSRVSGVAIALVVLAALVAVIAAVMLSSSGSVVTEWIVDQWNSFVAWIQTVWNR</sequence>
<dbReference type="GO" id="GO:0016301">
    <property type="term" value="F:kinase activity"/>
    <property type="evidence" value="ECO:0007669"/>
    <property type="project" value="UniProtKB-KW"/>
</dbReference>
<accession>A0A848L3H5</accession>